<protein>
    <submittedName>
        <fullName evidence="1">Uncharacterized protein</fullName>
    </submittedName>
</protein>
<evidence type="ECO:0000313" key="2">
    <source>
        <dbReference type="Proteomes" id="UP000827976"/>
    </source>
</evidence>
<evidence type="ECO:0000313" key="1">
    <source>
        <dbReference type="EMBL" id="KAH7668739.1"/>
    </source>
</evidence>
<dbReference type="EMBL" id="CM037021">
    <property type="protein sequence ID" value="KAH7668739.1"/>
    <property type="molecule type" value="Genomic_DNA"/>
</dbReference>
<sequence>MAATTQLSKWISTRTSSSIKLLLFPSFRRSMQEKVTYEKEVEEQSRVPATLPDDVLELGAGTTRPDKPWTPNPNTGVFGPSDNNTTTSSTADQPVFSRPLDILDDEPSSTE</sequence>
<keyword evidence="2" id="KW-1185">Reference proteome</keyword>
<organism evidence="1 2">
    <name type="scientific">Dioscorea alata</name>
    <name type="common">Purple yam</name>
    <dbReference type="NCBI Taxonomy" id="55571"/>
    <lineage>
        <taxon>Eukaryota</taxon>
        <taxon>Viridiplantae</taxon>
        <taxon>Streptophyta</taxon>
        <taxon>Embryophyta</taxon>
        <taxon>Tracheophyta</taxon>
        <taxon>Spermatophyta</taxon>
        <taxon>Magnoliopsida</taxon>
        <taxon>Liliopsida</taxon>
        <taxon>Dioscoreales</taxon>
        <taxon>Dioscoreaceae</taxon>
        <taxon>Dioscorea</taxon>
    </lineage>
</organism>
<accession>A0ACB7V607</accession>
<proteinExistence type="predicted"/>
<reference evidence="2" key="1">
    <citation type="journal article" date="2022" name="Nat. Commun.">
        <title>Chromosome evolution and the genetic basis of agronomically important traits in greater yam.</title>
        <authorList>
            <person name="Bredeson J.V."/>
            <person name="Lyons J.B."/>
            <person name="Oniyinde I.O."/>
            <person name="Okereke N.R."/>
            <person name="Kolade O."/>
            <person name="Nnabue I."/>
            <person name="Nwadili C.O."/>
            <person name="Hribova E."/>
            <person name="Parker M."/>
            <person name="Nwogha J."/>
            <person name="Shu S."/>
            <person name="Carlson J."/>
            <person name="Kariba R."/>
            <person name="Muthemba S."/>
            <person name="Knop K."/>
            <person name="Barton G.J."/>
            <person name="Sherwood A.V."/>
            <person name="Lopez-Montes A."/>
            <person name="Asiedu R."/>
            <person name="Jamnadass R."/>
            <person name="Muchugi A."/>
            <person name="Goodstein D."/>
            <person name="Egesi C.N."/>
            <person name="Featherston J."/>
            <person name="Asfaw A."/>
            <person name="Simpson G.G."/>
            <person name="Dolezel J."/>
            <person name="Hendre P.S."/>
            <person name="Van Deynze A."/>
            <person name="Kumar P.L."/>
            <person name="Obidiegwu J.E."/>
            <person name="Bhattacharjee R."/>
            <person name="Rokhsar D.S."/>
        </authorList>
    </citation>
    <scope>NUCLEOTIDE SEQUENCE [LARGE SCALE GENOMIC DNA]</scope>
    <source>
        <strain evidence="2">cv. TDa95/00328</strain>
    </source>
</reference>
<dbReference type="Proteomes" id="UP000827976">
    <property type="component" value="Chromosome 11"/>
</dbReference>
<gene>
    <name evidence="1" type="ORF">IHE45_11G031200</name>
</gene>
<comment type="caution">
    <text evidence="1">The sequence shown here is derived from an EMBL/GenBank/DDBJ whole genome shotgun (WGS) entry which is preliminary data.</text>
</comment>
<name>A0ACB7V607_DIOAL</name>